<keyword evidence="20" id="KW-0805">Transcription regulation</keyword>
<dbReference type="FunFam" id="2.10.25.10:FF:000459">
    <property type="entry name" value="Axotactin, isoform B"/>
    <property type="match status" value="1"/>
</dbReference>
<feature type="domain" description="EGF-like" evidence="36">
    <location>
        <begin position="215"/>
        <end position="253"/>
    </location>
</feature>
<feature type="domain" description="EGF-like" evidence="36">
    <location>
        <begin position="401"/>
        <end position="436"/>
    </location>
</feature>
<feature type="disulfide bond" evidence="34">
    <location>
        <begin position="320"/>
        <end position="329"/>
    </location>
</feature>
<dbReference type="InterPro" id="IPR024600">
    <property type="entry name" value="Notch_C"/>
</dbReference>
<evidence type="ECO:0000256" key="3">
    <source>
        <dbReference type="ARBA" id="ARBA00004613"/>
    </source>
</evidence>
<dbReference type="PROSITE" id="PS01186">
    <property type="entry name" value="EGF_2"/>
    <property type="match status" value="23"/>
</dbReference>
<dbReference type="InterPro" id="IPR049883">
    <property type="entry name" value="NOTCH1_EGF-like"/>
</dbReference>
<keyword evidence="16" id="KW-0221">Differentiation</keyword>
<evidence type="ECO:0000256" key="29">
    <source>
        <dbReference type="ARBA" id="ARBA00023278"/>
    </source>
</evidence>
<dbReference type="GO" id="GO:0031017">
    <property type="term" value="P:exocrine pancreas development"/>
    <property type="evidence" value="ECO:0007669"/>
    <property type="project" value="UniProtKB-ARBA"/>
</dbReference>
<accession>A0A4W6EES3</accession>
<dbReference type="FunFam" id="2.10.25.10:FF:000004">
    <property type="entry name" value="Neurogenic locus notch 1"/>
    <property type="match status" value="4"/>
</dbReference>
<dbReference type="InterPro" id="IPR036770">
    <property type="entry name" value="Ankyrin_rpt-contain_sf"/>
</dbReference>
<dbReference type="GO" id="GO:0007411">
    <property type="term" value="P:axon guidance"/>
    <property type="evidence" value="ECO:0007669"/>
    <property type="project" value="TreeGrafter"/>
</dbReference>
<evidence type="ECO:0000259" key="36">
    <source>
        <dbReference type="PROSITE" id="PS50026"/>
    </source>
</evidence>
<dbReference type="PANTHER" id="PTHR45836">
    <property type="entry name" value="SLIT HOMOLOG"/>
    <property type="match status" value="1"/>
</dbReference>
<dbReference type="FunFam" id="2.10.25.10:FF:000255">
    <property type="entry name" value="Sushi, nidogen and EGF-like domains 1"/>
    <property type="match status" value="1"/>
</dbReference>
<evidence type="ECO:0000256" key="6">
    <source>
        <dbReference type="ARBA" id="ARBA00022473"/>
    </source>
</evidence>
<feature type="disulfide bond" evidence="34">
    <location>
        <begin position="1164"/>
        <end position="1173"/>
    </location>
</feature>
<dbReference type="FunFam" id="2.10.25.10:FF:000253">
    <property type="entry name" value="Neurogenic locus notch protein 1"/>
    <property type="match status" value="1"/>
</dbReference>
<evidence type="ECO:0000256" key="27">
    <source>
        <dbReference type="ARBA" id="ARBA00023180"/>
    </source>
</evidence>
<feature type="disulfide bond" evidence="34">
    <location>
        <begin position="607"/>
        <end position="616"/>
    </location>
</feature>
<comment type="subcellular location">
    <subcellularLocation>
        <location evidence="2">Cell membrane</location>
        <topology evidence="2">Single-pass type I membrane protein</topology>
    </subcellularLocation>
    <subcellularLocation>
        <location evidence="30">Late endosome membrane</location>
        <topology evidence="30">Single-pass type I membrane protein</topology>
    </subcellularLocation>
    <subcellularLocation>
        <location evidence="1">Nucleus</location>
    </subcellularLocation>
    <subcellularLocation>
        <location evidence="3">Secreted</location>
    </subcellularLocation>
</comment>
<gene>
    <name evidence="38" type="primary">NOTCH1</name>
    <name evidence="38" type="synonym">LOC108875238</name>
</gene>
<feature type="domain" description="EGF-like" evidence="36">
    <location>
        <begin position="1135"/>
        <end position="1174"/>
    </location>
</feature>
<evidence type="ECO:0000256" key="34">
    <source>
        <dbReference type="PROSITE-ProRule" id="PRU00076"/>
    </source>
</evidence>
<comment type="caution">
    <text evidence="34">Lacks conserved residue(s) required for the propagation of feature annotation.</text>
</comment>
<feature type="domain" description="EGF-like" evidence="36">
    <location>
        <begin position="735"/>
        <end position="771"/>
    </location>
</feature>
<evidence type="ECO:0000256" key="2">
    <source>
        <dbReference type="ARBA" id="ARBA00004251"/>
    </source>
</evidence>
<keyword evidence="39" id="KW-1185">Reference proteome</keyword>
<feature type="domain" description="EGF-like" evidence="36">
    <location>
        <begin position="332"/>
        <end position="362"/>
    </location>
</feature>
<keyword evidence="23 32" id="KW-1015">Disulfide bond</keyword>
<dbReference type="InterPro" id="IPR009030">
    <property type="entry name" value="Growth_fac_rcpt_cys_sf"/>
</dbReference>
<feature type="disulfide bond" evidence="32">
    <location>
        <begin position="410"/>
        <end position="424"/>
    </location>
</feature>
<dbReference type="FunFam" id="2.10.25.10:FF:000127">
    <property type="entry name" value="Neurogenic locus notch protein 1"/>
    <property type="match status" value="2"/>
</dbReference>
<dbReference type="FunFam" id="2.10.25.10:FF:000146">
    <property type="entry name" value="Putative neurogenic locus notch"/>
    <property type="match status" value="1"/>
</dbReference>
<dbReference type="Gene3D" id="3.30.70.3310">
    <property type="match status" value="1"/>
</dbReference>
<keyword evidence="29" id="KW-0379">Hydroxylation</keyword>
<keyword evidence="21 33" id="KW-0040">ANK repeat</keyword>
<evidence type="ECO:0000256" key="15">
    <source>
        <dbReference type="ARBA" id="ARBA00022737"/>
    </source>
</evidence>
<keyword evidence="22" id="KW-0472">Membrane</keyword>
<keyword evidence="15" id="KW-0677">Repeat</keyword>
<dbReference type="FunFam" id="3.30.300.320:FF:000001">
    <property type="entry name" value="Neurogenic locus notch 1"/>
    <property type="match status" value="1"/>
</dbReference>
<dbReference type="CDD" id="cd00054">
    <property type="entry name" value="EGF_CA"/>
    <property type="match status" value="23"/>
</dbReference>
<dbReference type="Gene3D" id="2.10.25.10">
    <property type="entry name" value="Laminin"/>
    <property type="match status" value="30"/>
</dbReference>
<keyword evidence="17 31" id="KW-0106">Calcium</keyword>
<feature type="domain" description="LNR" evidence="37">
    <location>
        <begin position="1277"/>
        <end position="1317"/>
    </location>
</feature>
<feature type="disulfide bond" evidence="32 34">
    <location>
        <begin position="405"/>
        <end position="415"/>
    </location>
</feature>
<evidence type="ECO:0000256" key="20">
    <source>
        <dbReference type="ARBA" id="ARBA00023015"/>
    </source>
</evidence>
<feature type="disulfide bond" evidence="32 34">
    <location>
        <begin position="389"/>
        <end position="398"/>
    </location>
</feature>
<dbReference type="SUPFAM" id="SSF48403">
    <property type="entry name" value="Ankyrin repeat"/>
    <property type="match status" value="1"/>
</dbReference>
<dbReference type="GO" id="GO:0031902">
    <property type="term" value="C:late endosome membrane"/>
    <property type="evidence" value="ECO:0007669"/>
    <property type="project" value="UniProtKB-SubCell"/>
</dbReference>
<feature type="disulfide bond" evidence="34">
    <location>
        <begin position="301"/>
        <end position="318"/>
    </location>
</feature>
<sequence>VKLDYSCTCKLGYSDPRCVTPVNNACINSPCRNGGTCELETLQTFKCHCPPGWSGNRCHQADPCASNPCANGGQCSIIETHFVCTCTAFFSGKTCKQDVNECDASPSPCKNGGVCINEVGGYRCQCPQEYTGKQCESRYLPCNPSPCHNGGTCIQRGETSYECSCVPGFTGKNCNYNIDDCPGHECQNGGTCVDGVNTYNCQCKPEFTGQLCTEDVDECQLMPNACQNGGTCHNTFGSYQCVCVNGWAGDDCSNNIDDCASAACASGSTCHDRVASFFCECPHGRTGLLCQLDDACISNPCQKGSNCDTNPVNGNHFCTCPTGYFGASCDQDVDECNEATCLDQIGDFHCICMPGYTGRHCETDINECYSNPCHYGTCIDGLASFSCHCRPGYTGTNCEINIDDCKSNPCDYGTCIDKINGYECACAPGYTGKHFKYTVLLLRLYTCGCFMGQTIPSFLLGTMCNINIDECAINPCHNGGTCIDGINGFTCVCPEGYHDTTCFSQVNECLSNPCIHGHCEDKINGYMCVMFNEMFNIKNKCSFTFICVLCIFLIHIHLLDGLDGYKCLCDSGWSGKNCDINNNECESNPCMNGGTCKDMTSGYVCTCRMGFTGPNCQTNINECASNPCLNQGTCIDDVAGYKCNCVLPYTGENCETLMAPCSSKPCKHGGLCQESEDYQSFSCVCPEGWQGQTCEVDIKECVKNPCRNGATCQNTLGSYRCGCKPGFTGRNCETNIDDCKPNPCSNGGHCKDEVNGFLCTCLLGFRGTTCEEDINECESNPCKNGANCTDCVNSYTCTCPPGFSGIHCENNTPDCTESSCFNGGTCMDGINAFTCLCPPGFTGSYCQHDINECDSKPCLNGGTCQDSYGTYKCTCPHGYTGLNCQNLVRWCDSSPCKNGGTCWQTGTTYRCKCETGWTGLYCDVPSVSCEVAAKQRGVDVAHLCRNSGQCLDAGNVHYCHCQVGYTGSYCEEQVDECTPNPCQNGATCTDFLGGYTCKCMPGYVGTNCSDEINECFSQPCQNGGTCIDLINTYKCSCPRGTQGVHCEINIDDCNPFIDPVTKEPKCFNNGKCVDRVGGYHCICSAGYVGERCEGDVNECLSNPCDPRGTHSCIQLTNNYRCECRTGYTGQRCDTVFDGCKGKPCRNGGTCAVASNTPHGFICKCPPGFTGSTCEYDAQACGSLHCRNGGTCISGHKSPKCLCTSSFTGPECQYPTDSSCNSNPCYNGGTCEYTSEEPFYRCVCPANFNGLSCHILDYSFRGGIGHDILPPSEVDVKCENPQCEEHKHNKVCDVLCNNHSCGWDNGDCSLNFNDPWKNCSASLQCWRYFNNGKCDSQCDNAGCLYDGFDCQNLEGQCNPLYDQYCKDHYADGHCDQGCNNAECEWDGLDCANNMPEKLAVGQLVLVVHITPEQLLSNSSSFLRELSRVLRTNVIFRKTGKGEMMVYPYYGSEHELKKYNVKRSVDSWSLYDVAGGSRRERRELDHLQIKGSIVHLEVDNRQCFQQSTECFQSTNDAAAFLGALASSGKLDVPYTIEAVFSDVDQKVSSNLYPIYLVLGGVGILAFLGVGMVAARKRRHEHGRLWLPEGFKTTETSKKKRREPVGEDSVGLKPLKNTSDISLMDDTQNEWGEDEPSDAKRFRFDEQAMLEVDDQTDHRQWTQQHLDAADLRIPSIAPTPPQGEIENDCMDVNVRGPDGFTPLMIASCSGGGLETGNSEEEEDASANVINDFIYQGANLHNQTDRTGETALHLAARYARSDAAKRLLEASADANIQDNMGRTPLHAAVAADAQGVFQILIRNRATDLDARMHDGTTPLILAARLAVEGMVEELINCHADVNAIDDFGKSALHWAAAVNNVEAAIVLLKNGANKDMQNNKEETPLFLAAREGSYETAKVLLDHFANREITDHMDRLPRDIAQERMHHDIVRLMDEYNLVRSPPMHGGSLSTTLSPPLCSPNSYLSSMKQPQPQGQGQGKKARKPSTKGIGCKEGKDMKVKKKNSQDGKSGNLLDSSAVLSPVDSLESPHGYVSDVASPPMMTSPFQQSPSVSLNHLQGMSDAHLAVNHMVMPNKQELARMQFDPLPPRLTHLPVSGSSGQGAMNGQCDWLSRMHGNMSQPGQFNPMRGGPGGQGGLHQGSQHGMMTSLHNGHPTTSLSQMMTYQGIQSTRLGPQPHIMQQQAQQMQQMQNLQQLQQQQQQQQSIQLQHQNSNTTNSQNFISGELSSPELQQGTGNSSMPIHTILPQETQIMSSSINQSMPSTQFLTPPSQHSYSGPMDNTPNHQVQVPDHPFLTPSPGSPDQWSSSSPHSNMSDWSEGISSPPTSMQSQIGHIPEQFK</sequence>
<dbReference type="GO" id="GO:0051240">
    <property type="term" value="P:positive regulation of multicellular organismal process"/>
    <property type="evidence" value="ECO:0007669"/>
    <property type="project" value="UniProtKB-ARBA"/>
</dbReference>
<dbReference type="PRINTS" id="PR01452">
    <property type="entry name" value="LNOTCHREPEAT"/>
</dbReference>
<dbReference type="Pfam" id="PF12796">
    <property type="entry name" value="Ank_2"/>
    <property type="match status" value="1"/>
</dbReference>
<dbReference type="GO" id="GO:1901222">
    <property type="term" value="P:regulation of non-canonical NF-kappaB signal transduction"/>
    <property type="evidence" value="ECO:0007669"/>
    <property type="project" value="UniProtKB-ARBA"/>
</dbReference>
<dbReference type="GO" id="GO:0001525">
    <property type="term" value="P:angiogenesis"/>
    <property type="evidence" value="ECO:0007669"/>
    <property type="project" value="UniProtKB-KW"/>
</dbReference>
<feature type="compositionally biased region" description="Low complexity" evidence="35">
    <location>
        <begin position="2291"/>
        <end position="2306"/>
    </location>
</feature>
<dbReference type="PIRSF" id="PIRSF002279">
    <property type="entry name" value="Notch"/>
    <property type="match status" value="1"/>
</dbReference>
<evidence type="ECO:0000256" key="32">
    <source>
        <dbReference type="PIRSR" id="PIRSR002279-2"/>
    </source>
</evidence>
<dbReference type="FunFam" id="2.10.25.10:FF:000080">
    <property type="entry name" value="Neurogenic locus notch 1"/>
    <property type="match status" value="2"/>
</dbReference>
<reference evidence="38" key="2">
    <citation type="submission" date="2025-08" db="UniProtKB">
        <authorList>
            <consortium name="Ensembl"/>
        </authorList>
    </citation>
    <scope>IDENTIFICATION</scope>
</reference>
<feature type="domain" description="EGF-like" evidence="36">
    <location>
        <begin position="657"/>
        <end position="695"/>
    </location>
</feature>
<feature type="domain" description="EGF-like" evidence="36">
    <location>
        <begin position="887"/>
        <end position="923"/>
    </location>
</feature>
<evidence type="ECO:0000313" key="39">
    <source>
        <dbReference type="Proteomes" id="UP000314980"/>
    </source>
</evidence>
<keyword evidence="10 34" id="KW-0245">EGF-like domain</keyword>
<dbReference type="Pfam" id="PF00066">
    <property type="entry name" value="Notch"/>
    <property type="match status" value="3"/>
</dbReference>
<feature type="domain" description="EGF-like" evidence="36">
    <location>
        <begin position="973"/>
        <end position="1009"/>
    </location>
</feature>
<feature type="region of interest" description="Disordered" evidence="35">
    <location>
        <begin position="1942"/>
        <end position="2011"/>
    </location>
</feature>
<dbReference type="FunFam" id="2.10.25.10:FF:000122">
    <property type="entry name" value="Protein crumbs homolog 2"/>
    <property type="match status" value="2"/>
</dbReference>
<keyword evidence="11" id="KW-0037">Angiogenesis</keyword>
<dbReference type="GO" id="GO:0006355">
    <property type="term" value="P:regulation of DNA-templated transcription"/>
    <property type="evidence" value="ECO:0007669"/>
    <property type="project" value="InterPro"/>
</dbReference>
<keyword evidence="13 31" id="KW-0479">Metal-binding</keyword>
<feature type="disulfide bond" evidence="34">
    <location>
        <begin position="875"/>
        <end position="884"/>
    </location>
</feature>
<feature type="region of interest" description="Disordered" evidence="35">
    <location>
        <begin position="2254"/>
        <end position="2334"/>
    </location>
</feature>
<evidence type="ECO:0000256" key="14">
    <source>
        <dbReference type="ARBA" id="ARBA00022729"/>
    </source>
</evidence>
<feature type="domain" description="EGF-like" evidence="36">
    <location>
        <begin position="1049"/>
        <end position="1093"/>
    </location>
</feature>
<feature type="domain" description="EGF-like" evidence="36">
    <location>
        <begin position="773"/>
        <end position="809"/>
    </location>
</feature>
<evidence type="ECO:0000256" key="13">
    <source>
        <dbReference type="ARBA" id="ARBA00022723"/>
    </source>
</evidence>
<evidence type="ECO:0000256" key="35">
    <source>
        <dbReference type="SAM" id="MobiDB-lite"/>
    </source>
</evidence>
<dbReference type="PROSITE" id="PS50258">
    <property type="entry name" value="LNR"/>
    <property type="match status" value="3"/>
</dbReference>
<dbReference type="SMART" id="SM00181">
    <property type="entry name" value="EGF"/>
    <property type="match status" value="30"/>
</dbReference>
<dbReference type="FunFam" id="2.10.25.10:FF:000045">
    <property type="entry name" value="Slit guidance ligand 2"/>
    <property type="match status" value="1"/>
</dbReference>
<dbReference type="InterPro" id="IPR051355">
    <property type="entry name" value="Notch/Slit_guidance"/>
</dbReference>
<dbReference type="FunFam" id="2.10.25.10:FF:000558">
    <property type="entry name" value="Neurogenic locus notch homolog protein 1"/>
    <property type="match status" value="1"/>
</dbReference>
<feature type="disulfide bond" evidence="34">
    <location>
        <begin position="1224"/>
        <end position="1241"/>
    </location>
</feature>
<evidence type="ECO:0000256" key="7">
    <source>
        <dbReference type="ARBA" id="ARBA00022475"/>
    </source>
</evidence>
<dbReference type="InterPro" id="IPR000152">
    <property type="entry name" value="EGF-type_Asp/Asn_hydroxyl_site"/>
</dbReference>
<evidence type="ECO:0000256" key="5">
    <source>
        <dbReference type="ARBA" id="ARBA00019142"/>
    </source>
</evidence>
<feature type="disulfide bond" evidence="34">
    <location>
        <begin position="1083"/>
        <end position="1092"/>
    </location>
</feature>
<feature type="domain" description="EGF-like" evidence="36">
    <location>
        <begin position="619"/>
        <end position="655"/>
    </location>
</feature>
<feature type="disulfide bond" evidence="34">
    <location>
        <begin position="1123"/>
        <end position="1132"/>
    </location>
</feature>
<feature type="domain" description="EGF-like" evidence="36">
    <location>
        <begin position="177"/>
        <end position="213"/>
    </location>
</feature>
<dbReference type="FunFam" id="2.10.25.10:FF:000095">
    <property type="entry name" value="Notch, isoform B"/>
    <property type="match status" value="1"/>
</dbReference>
<evidence type="ECO:0000256" key="23">
    <source>
        <dbReference type="ARBA" id="ARBA00023157"/>
    </source>
</evidence>
<dbReference type="GO" id="GO:0038023">
    <property type="term" value="F:signaling receptor activity"/>
    <property type="evidence" value="ECO:0007669"/>
    <property type="project" value="InterPro"/>
</dbReference>
<dbReference type="InterPro" id="IPR018097">
    <property type="entry name" value="EGF_Ca-bd_CS"/>
</dbReference>
<feature type="repeat" description="ANK" evidence="33">
    <location>
        <begin position="1876"/>
        <end position="1908"/>
    </location>
</feature>
<keyword evidence="14" id="KW-0732">Signal</keyword>
<feature type="domain" description="EGF-like" evidence="36">
    <location>
        <begin position="98"/>
        <end position="136"/>
    </location>
</feature>
<dbReference type="SUPFAM" id="SSF57184">
    <property type="entry name" value="Growth factor receptor domain"/>
    <property type="match status" value="4"/>
</dbReference>
<keyword evidence="6" id="KW-0217">Developmental protein</keyword>
<dbReference type="PROSITE" id="PS50088">
    <property type="entry name" value="ANK_REPEAT"/>
    <property type="match status" value="4"/>
</dbReference>
<keyword evidence="8" id="KW-1017">Isopeptide bond</keyword>
<feature type="domain" description="EGF-like" evidence="36">
    <location>
        <begin position="292"/>
        <end position="330"/>
    </location>
</feature>
<feature type="binding site" evidence="31">
    <location>
        <position position="364"/>
    </location>
    <ligand>
        <name>Ca(2+)</name>
        <dbReference type="ChEBI" id="CHEBI:29108"/>
        <label>2</label>
    </ligand>
</feature>
<dbReference type="CDD" id="cd21702">
    <property type="entry name" value="JMTM_Notch1"/>
    <property type="match status" value="1"/>
</dbReference>
<feature type="domain" description="EGF-like" evidence="36">
    <location>
        <begin position="1011"/>
        <end position="1047"/>
    </location>
</feature>
<dbReference type="FunFam" id="2.10.25.10:FF:000521">
    <property type="entry name" value="Neurogenic locus notch protein 1"/>
    <property type="match status" value="1"/>
</dbReference>
<feature type="domain" description="EGF-like" evidence="36">
    <location>
        <begin position="811"/>
        <end position="847"/>
    </location>
</feature>
<feature type="domain" description="EGF-like" evidence="36">
    <location>
        <begin position="697"/>
        <end position="733"/>
    </location>
</feature>
<dbReference type="FunFam" id="2.10.25.10:FF:000136">
    <property type="entry name" value="Neurogenic locus notch 1"/>
    <property type="match status" value="1"/>
</dbReference>
<name>A0A4W6EES3_LATCA</name>
<evidence type="ECO:0000313" key="38">
    <source>
        <dbReference type="Ensembl" id="ENSLCAP00010036580.1"/>
    </source>
</evidence>
<keyword evidence="24" id="KW-0010">Activator</keyword>
<evidence type="ECO:0000256" key="33">
    <source>
        <dbReference type="PROSITE-ProRule" id="PRU00023"/>
    </source>
</evidence>
<dbReference type="InterPro" id="IPR002110">
    <property type="entry name" value="Ankyrin_rpt"/>
</dbReference>
<dbReference type="Gene3D" id="3.30.300.320">
    <property type="match status" value="1"/>
</dbReference>
<evidence type="ECO:0000256" key="17">
    <source>
        <dbReference type="ARBA" id="ARBA00022837"/>
    </source>
</evidence>
<dbReference type="PROSITE" id="PS00010">
    <property type="entry name" value="ASX_HYDROXYL"/>
    <property type="match status" value="18"/>
</dbReference>
<feature type="disulfide bond" evidence="34">
    <location>
        <begin position="913"/>
        <end position="922"/>
    </location>
</feature>
<dbReference type="PRINTS" id="PR01983">
    <property type="entry name" value="NOTCH"/>
</dbReference>
<dbReference type="InterPro" id="IPR001881">
    <property type="entry name" value="EGF-like_Ca-bd_dom"/>
</dbReference>
<keyword evidence="27" id="KW-0325">Glycoprotein</keyword>
<feature type="compositionally biased region" description="Polar residues" evidence="35">
    <location>
        <begin position="2307"/>
        <end position="2326"/>
    </location>
</feature>
<feature type="binding site" evidence="31">
    <location>
        <position position="401"/>
    </location>
    <ligand>
        <name>Ca(2+)</name>
        <dbReference type="ChEBI" id="CHEBI:29108"/>
        <label>3</label>
    </ligand>
</feature>
<evidence type="ECO:0000256" key="4">
    <source>
        <dbReference type="ARBA" id="ARBA00005847"/>
    </source>
</evidence>
<dbReference type="GO" id="GO:0060218">
    <property type="term" value="P:hematopoietic stem cell differentiation"/>
    <property type="evidence" value="ECO:0007669"/>
    <property type="project" value="UniProtKB-ARBA"/>
</dbReference>
<dbReference type="PROSITE" id="PS00022">
    <property type="entry name" value="EGF_1"/>
    <property type="match status" value="28"/>
</dbReference>
<evidence type="ECO:0000256" key="28">
    <source>
        <dbReference type="ARBA" id="ARBA00023242"/>
    </source>
</evidence>
<feature type="disulfide bond" evidence="34">
    <location>
        <begin position="761"/>
        <end position="770"/>
    </location>
</feature>
<feature type="disulfide bond" evidence="32">
    <location>
        <begin position="373"/>
        <end position="387"/>
    </location>
</feature>
<feature type="repeat" description="ANK" evidence="33">
    <location>
        <begin position="1843"/>
        <end position="1875"/>
    </location>
</feature>
<feature type="domain" description="EGF-like" evidence="36">
    <location>
        <begin position="60"/>
        <end position="96"/>
    </location>
</feature>
<dbReference type="InterPro" id="IPR008297">
    <property type="entry name" value="Notch"/>
</dbReference>
<feature type="disulfide bond" evidence="34">
    <location>
        <begin position="1104"/>
        <end position="1121"/>
    </location>
</feature>
<keyword evidence="19" id="KW-1133">Transmembrane helix</keyword>
<feature type="binding site" evidence="31">
    <location>
        <position position="417"/>
    </location>
    <ligand>
        <name>Ca(2+)</name>
        <dbReference type="ChEBI" id="CHEBI:29108"/>
        <label>3</label>
    </ligand>
</feature>
<dbReference type="Pfam" id="PF00023">
    <property type="entry name" value="Ank"/>
    <property type="match status" value="1"/>
</dbReference>
<dbReference type="SMART" id="SM01339">
    <property type="entry name" value="NODP"/>
    <property type="match status" value="1"/>
</dbReference>
<evidence type="ECO:0000256" key="12">
    <source>
        <dbReference type="ARBA" id="ARBA00022692"/>
    </source>
</evidence>
<feature type="domain" description="EGF-like" evidence="36">
    <location>
        <begin position="581"/>
        <end position="617"/>
    </location>
</feature>
<dbReference type="Pfam" id="PF12661">
    <property type="entry name" value="hEGF"/>
    <property type="match status" value="6"/>
</dbReference>
<evidence type="ECO:0000256" key="8">
    <source>
        <dbReference type="ARBA" id="ARBA00022499"/>
    </source>
</evidence>
<feature type="binding site" evidence="31">
    <location>
        <position position="367"/>
    </location>
    <ligand>
        <name>Ca(2+)</name>
        <dbReference type="ChEBI" id="CHEBI:29108"/>
        <label>2</label>
    </ligand>
</feature>
<evidence type="ECO:0000256" key="25">
    <source>
        <dbReference type="ARBA" id="ARBA00023163"/>
    </source>
</evidence>
<dbReference type="PANTHER" id="PTHR45836:SF23">
    <property type="entry name" value="NEUROGENIC LOCUS NOTCH HOMOLOG PROTEIN 1"/>
    <property type="match status" value="1"/>
</dbReference>
<feature type="disulfide bond" evidence="32 34">
    <location>
        <begin position="352"/>
        <end position="361"/>
    </location>
</feature>
<feature type="compositionally biased region" description="Low complexity" evidence="35">
    <location>
        <begin position="2198"/>
        <end position="2214"/>
    </location>
</feature>
<evidence type="ECO:0000256" key="1">
    <source>
        <dbReference type="ARBA" id="ARBA00004123"/>
    </source>
</evidence>
<dbReference type="PROSITE" id="PS50297">
    <property type="entry name" value="ANK_REP_REGION"/>
    <property type="match status" value="4"/>
</dbReference>
<dbReference type="GO" id="GO:0043235">
    <property type="term" value="C:receptor complex"/>
    <property type="evidence" value="ECO:0007669"/>
    <property type="project" value="TreeGrafter"/>
</dbReference>
<dbReference type="InterPro" id="IPR010660">
    <property type="entry name" value="Notch_NOD_dom"/>
</dbReference>
<dbReference type="Proteomes" id="UP000314980">
    <property type="component" value="Unassembled WGS sequence"/>
</dbReference>
<feature type="disulfide bond" evidence="34">
    <location>
        <begin position="493"/>
        <end position="502"/>
    </location>
</feature>
<dbReference type="InterPro" id="IPR011656">
    <property type="entry name" value="Notch_NODP_dom"/>
</dbReference>
<feature type="domain" description="EGF-like" evidence="36">
    <location>
        <begin position="138"/>
        <end position="175"/>
    </location>
</feature>
<dbReference type="Pfam" id="PF07684">
    <property type="entry name" value="NODP"/>
    <property type="match status" value="1"/>
</dbReference>
<keyword evidence="9" id="KW-0964">Secreted</keyword>
<keyword evidence="28" id="KW-0539">Nucleus</keyword>
<dbReference type="GO" id="GO:0005509">
    <property type="term" value="F:calcium ion binding"/>
    <property type="evidence" value="ECO:0007669"/>
    <property type="project" value="InterPro"/>
</dbReference>
<evidence type="ECO:0000256" key="21">
    <source>
        <dbReference type="ARBA" id="ARBA00023043"/>
    </source>
</evidence>
<dbReference type="InterPro" id="IPR022362">
    <property type="entry name" value="Notch_1"/>
</dbReference>
<feature type="disulfide bond" evidence="34">
    <location>
        <begin position="243"/>
        <end position="252"/>
    </location>
</feature>
<feature type="disulfide bond" evidence="34">
    <location>
        <begin position="685"/>
        <end position="694"/>
    </location>
</feature>
<dbReference type="GO" id="GO:0005576">
    <property type="term" value="C:extracellular region"/>
    <property type="evidence" value="ECO:0007669"/>
    <property type="project" value="UniProtKB-SubCell"/>
</dbReference>
<feature type="domain" description="EGF-like" evidence="36">
    <location>
        <begin position="1215"/>
        <end position="1253"/>
    </location>
</feature>
<dbReference type="SUPFAM" id="SSF57196">
    <property type="entry name" value="EGF/Laminin"/>
    <property type="match status" value="16"/>
</dbReference>
<feature type="compositionally biased region" description="Polar residues" evidence="35">
    <location>
        <begin position="2002"/>
        <end position="2011"/>
    </location>
</feature>
<feature type="region of interest" description="Disordered" evidence="35">
    <location>
        <begin position="2198"/>
        <end position="2236"/>
    </location>
</feature>
<dbReference type="FunFam" id="2.10.25.10:FF:000309">
    <property type="entry name" value="Uncharacterized protein, isoform A"/>
    <property type="match status" value="1"/>
</dbReference>
<feature type="disulfide bond" evidence="34">
    <location>
        <begin position="281"/>
        <end position="290"/>
    </location>
</feature>
<dbReference type="SMART" id="SM01334">
    <property type="entry name" value="DUF3454"/>
    <property type="match status" value="1"/>
</dbReference>
<dbReference type="InterPro" id="IPR000742">
    <property type="entry name" value="EGF"/>
</dbReference>
<dbReference type="GO" id="GO:0005886">
    <property type="term" value="C:plasma membrane"/>
    <property type="evidence" value="ECO:0007669"/>
    <property type="project" value="UniProtKB-SubCell"/>
</dbReference>
<feature type="domain" description="EGF-like" evidence="36">
    <location>
        <begin position="255"/>
        <end position="291"/>
    </location>
</feature>
<keyword evidence="26" id="KW-0675">Receptor</keyword>
<feature type="domain" description="EGF-like" evidence="36">
    <location>
        <begin position="936"/>
        <end position="971"/>
    </location>
</feature>
<feature type="binding site" evidence="31">
    <location>
        <position position="418"/>
    </location>
    <ligand>
        <name>Ca(2+)</name>
        <dbReference type="ChEBI" id="CHEBI:29108"/>
        <label>3</label>
    </ligand>
</feature>
<feature type="disulfide bond" evidence="34">
    <location>
        <begin position="999"/>
        <end position="1008"/>
    </location>
</feature>
<feature type="disulfide bond" evidence="34">
    <location>
        <begin position="126"/>
        <end position="135"/>
    </location>
</feature>
<evidence type="ECO:0000256" key="10">
    <source>
        <dbReference type="ARBA" id="ARBA00022536"/>
    </source>
</evidence>
<dbReference type="GeneTree" id="ENSGT00940000157157"/>
<feature type="domain" description="EGF-like" evidence="36">
    <location>
        <begin position="849"/>
        <end position="885"/>
    </location>
</feature>
<feature type="compositionally biased region" description="Polar residues" evidence="35">
    <location>
        <begin position="2215"/>
        <end position="2236"/>
    </location>
</feature>
<evidence type="ECO:0000256" key="11">
    <source>
        <dbReference type="ARBA" id="ARBA00022657"/>
    </source>
</evidence>
<dbReference type="SUPFAM" id="SSF90193">
    <property type="entry name" value="Notch domain"/>
    <property type="match status" value="3"/>
</dbReference>
<feature type="domain" description="EGF-like" evidence="36">
    <location>
        <begin position="1095"/>
        <end position="1133"/>
    </location>
</feature>
<dbReference type="Gene3D" id="1.25.40.20">
    <property type="entry name" value="Ankyrin repeat-containing domain"/>
    <property type="match status" value="1"/>
</dbReference>
<dbReference type="SMART" id="SM00179">
    <property type="entry name" value="EGF_CA"/>
    <property type="match status" value="28"/>
</dbReference>
<feature type="repeat" description="ANK" evidence="33">
    <location>
        <begin position="1810"/>
        <end position="1842"/>
    </location>
</feature>
<feature type="domain" description="EGF-like" evidence="36">
    <location>
        <begin position="1176"/>
        <end position="1212"/>
    </location>
</feature>
<evidence type="ECO:0000256" key="24">
    <source>
        <dbReference type="ARBA" id="ARBA00023159"/>
    </source>
</evidence>
<comment type="similarity">
    <text evidence="4">Belongs to the NOTCH family.</text>
</comment>
<dbReference type="FunFam" id="2.10.25.10:FF:000157">
    <property type="entry name" value="Neurogenic locus notch protein 1"/>
    <property type="match status" value="1"/>
</dbReference>
<dbReference type="SMART" id="SM00004">
    <property type="entry name" value="NL"/>
    <property type="match status" value="3"/>
</dbReference>
<feature type="domain" description="LNR" evidence="37">
    <location>
        <begin position="1356"/>
        <end position="1396"/>
    </location>
</feature>
<dbReference type="FunFam" id="2.10.25.10:FF:000151">
    <property type="entry name" value="FAT atypical cadherin 4"/>
    <property type="match status" value="1"/>
</dbReference>
<feature type="repeat" description="ANK" evidence="33">
    <location>
        <begin position="1743"/>
        <end position="1775"/>
    </location>
</feature>
<dbReference type="FunFam" id="2.10.25.10:FF:000472">
    <property type="entry name" value="Uncharacterized protein, isoform A"/>
    <property type="match status" value="1"/>
</dbReference>
<feature type="disulfide bond" evidence="34">
    <location>
        <begin position="799"/>
        <end position="808"/>
    </location>
</feature>
<feature type="domain" description="EGF-like" evidence="36">
    <location>
        <begin position="467"/>
        <end position="503"/>
    </location>
</feature>
<protein>
    <recommendedName>
        <fullName evidence="5">Neurogenic locus notch homolog protein 1</fullName>
    </recommendedName>
</protein>
<feature type="disulfide bond" evidence="32">
    <location>
        <begin position="336"/>
        <end position="341"/>
    </location>
</feature>
<keyword evidence="12" id="KW-0812">Transmembrane</keyword>
<dbReference type="Pfam" id="PF00008">
    <property type="entry name" value="EGF"/>
    <property type="match status" value="16"/>
</dbReference>
<evidence type="ECO:0000256" key="22">
    <source>
        <dbReference type="ARBA" id="ARBA00023136"/>
    </source>
</evidence>
<dbReference type="Pfam" id="PF07645">
    <property type="entry name" value="EGF_CA"/>
    <property type="match status" value="2"/>
</dbReference>
<feature type="disulfide bond" evidence="34">
    <location>
        <begin position="1037"/>
        <end position="1046"/>
    </location>
</feature>
<feature type="disulfide bond" evidence="34">
    <location>
        <begin position="1243"/>
        <end position="1252"/>
    </location>
</feature>
<evidence type="ECO:0000256" key="18">
    <source>
        <dbReference type="ARBA" id="ARBA00022976"/>
    </source>
</evidence>
<dbReference type="GO" id="GO:0009986">
    <property type="term" value="C:cell surface"/>
    <property type="evidence" value="ECO:0007669"/>
    <property type="project" value="TreeGrafter"/>
</dbReference>
<dbReference type="Pfam" id="PF06816">
    <property type="entry name" value="NOD"/>
    <property type="match status" value="1"/>
</dbReference>
<feature type="disulfide bond" evidence="34">
    <location>
        <begin position="203"/>
        <end position="212"/>
    </location>
</feature>
<feature type="region of interest" description="Disordered" evidence="35">
    <location>
        <begin position="1592"/>
        <end position="1618"/>
    </location>
</feature>
<feature type="disulfide bond" evidence="34">
    <location>
        <begin position="1202"/>
        <end position="1211"/>
    </location>
</feature>
<feature type="disulfide bond" evidence="34">
    <location>
        <begin position="961"/>
        <end position="970"/>
    </location>
</feature>
<dbReference type="FunFam" id="1.25.40.20:FF:000005">
    <property type="entry name" value="Neurogenic locus notch 1"/>
    <property type="match status" value="1"/>
</dbReference>
<dbReference type="GO" id="GO:0003008">
    <property type="term" value="P:system process"/>
    <property type="evidence" value="ECO:0007669"/>
    <property type="project" value="UniProtKB-ARBA"/>
</dbReference>
<dbReference type="FunFam" id="2.10.25.10:FF:000125">
    <property type="entry name" value="Neurogenic locus notch protein-like"/>
    <property type="match status" value="1"/>
</dbReference>
<dbReference type="Ensembl" id="ENSLCAT00010037434.1">
    <property type="protein sequence ID" value="ENSLCAP00010036580.1"/>
    <property type="gene ID" value="ENSLCAG00010017057.1"/>
</dbReference>
<feature type="domain" description="EGF-like" evidence="36">
    <location>
        <begin position="22"/>
        <end position="59"/>
    </location>
</feature>
<evidence type="ECO:0000259" key="37">
    <source>
        <dbReference type="PROSITE" id="PS50258"/>
    </source>
</evidence>
<evidence type="ECO:0000256" key="26">
    <source>
        <dbReference type="ARBA" id="ARBA00023170"/>
    </source>
</evidence>
<dbReference type="SMART" id="SM01338">
    <property type="entry name" value="NOD"/>
    <property type="match status" value="1"/>
</dbReference>
<evidence type="ECO:0000256" key="19">
    <source>
        <dbReference type="ARBA" id="ARBA00022989"/>
    </source>
</evidence>
<dbReference type="PROSITE" id="PS01187">
    <property type="entry name" value="EGF_CA"/>
    <property type="match status" value="7"/>
</dbReference>
<evidence type="ECO:0000256" key="30">
    <source>
        <dbReference type="ARBA" id="ARBA00037817"/>
    </source>
</evidence>
<feature type="disulfide bond" evidence="34">
    <location>
        <begin position="837"/>
        <end position="846"/>
    </location>
</feature>
<feature type="disulfide bond" evidence="34">
    <location>
        <begin position="86"/>
        <end position="95"/>
    </location>
</feature>
<dbReference type="InterPro" id="IPR000800">
    <property type="entry name" value="Notch_dom"/>
</dbReference>
<dbReference type="PRINTS" id="PR00010">
    <property type="entry name" value="EGFBLOOD"/>
</dbReference>
<dbReference type="PRINTS" id="PR01984">
    <property type="entry name" value="NOTCH1"/>
</dbReference>
<feature type="compositionally biased region" description="Low complexity" evidence="35">
    <location>
        <begin position="1944"/>
        <end position="1970"/>
    </location>
</feature>
<evidence type="ECO:0000256" key="16">
    <source>
        <dbReference type="ARBA" id="ARBA00022782"/>
    </source>
</evidence>
<feature type="domain" description="EGF-like" evidence="36">
    <location>
        <begin position="364"/>
        <end position="399"/>
    </location>
</feature>
<dbReference type="PROSITE" id="PS50026">
    <property type="entry name" value="EGF_3"/>
    <property type="match status" value="29"/>
</dbReference>
<evidence type="ECO:0000256" key="9">
    <source>
        <dbReference type="ARBA" id="ARBA00022525"/>
    </source>
</evidence>
<keyword evidence="25" id="KW-0804">Transcription</keyword>
<dbReference type="GO" id="GO:0005634">
    <property type="term" value="C:nucleus"/>
    <property type="evidence" value="ECO:0007669"/>
    <property type="project" value="UniProtKB-SubCell"/>
</dbReference>
<keyword evidence="18" id="KW-0914">Notch signaling pathway</keyword>
<reference evidence="39" key="1">
    <citation type="submission" date="2015-09" db="EMBL/GenBank/DDBJ databases">
        <authorList>
            <person name="Sai Rama Sridatta P."/>
        </authorList>
    </citation>
    <scope>NUCLEOTIDE SEQUENCE [LARGE SCALE GENOMIC DNA]</scope>
</reference>
<keyword evidence="7" id="KW-1003">Cell membrane</keyword>
<reference evidence="38" key="3">
    <citation type="submission" date="2025-09" db="UniProtKB">
        <authorList>
            <consortium name="Ensembl"/>
        </authorList>
    </citation>
    <scope>IDENTIFICATION</scope>
</reference>
<feature type="disulfide bond" evidence="34">
    <location>
        <begin position="723"/>
        <end position="732"/>
    </location>
</feature>
<feature type="disulfide bond" evidence="34">
    <location>
        <begin position="645"/>
        <end position="654"/>
    </location>
</feature>
<feature type="disulfide bond" evidence="34">
    <location>
        <begin position="49"/>
        <end position="58"/>
    </location>
</feature>
<feature type="disulfide bond" evidence="34">
    <location>
        <begin position="666"/>
        <end position="683"/>
    </location>
</feature>
<feature type="compositionally biased region" description="Gly residues" evidence="35">
    <location>
        <begin position="2124"/>
        <end position="2133"/>
    </location>
</feature>
<feature type="compositionally biased region" description="Polar residues" evidence="35">
    <location>
        <begin position="2254"/>
        <end position="2281"/>
    </location>
</feature>
<feature type="region of interest" description="Disordered" evidence="35">
    <location>
        <begin position="2121"/>
        <end position="2143"/>
    </location>
</feature>
<dbReference type="InterPro" id="IPR035993">
    <property type="entry name" value="Notch-like_dom_sf"/>
</dbReference>
<proteinExistence type="inferred from homology"/>
<dbReference type="Pfam" id="PF13637">
    <property type="entry name" value="Ank_4"/>
    <property type="match status" value="1"/>
</dbReference>
<dbReference type="FunFam" id="2.10.25.10:FF:000524">
    <property type="entry name" value="Neurogenic locus notch protein 1"/>
    <property type="match status" value="1"/>
</dbReference>
<feature type="binding site" evidence="31">
    <location>
        <position position="380"/>
    </location>
    <ligand>
        <name>Ca(2+)</name>
        <dbReference type="ChEBI" id="CHEBI:29108"/>
        <label>2</label>
    </ligand>
</feature>
<feature type="disulfide bond" evidence="32 34">
    <location>
        <begin position="368"/>
        <end position="378"/>
    </location>
</feature>
<dbReference type="SMART" id="SM00248">
    <property type="entry name" value="ANK"/>
    <property type="match status" value="6"/>
</dbReference>
<feature type="disulfide bond" evidence="34">
    <location>
        <begin position="165"/>
        <end position="174"/>
    </location>
</feature>
<dbReference type="FunFam" id="2.10.25.10:FF:000092">
    <property type="entry name" value="Neurogenic locus notch protein 1"/>
    <property type="match status" value="1"/>
</dbReference>
<dbReference type="GO" id="GO:0007219">
    <property type="term" value="P:Notch signaling pathway"/>
    <property type="evidence" value="ECO:0007669"/>
    <property type="project" value="UniProtKB-KW"/>
</dbReference>
<evidence type="ECO:0000256" key="31">
    <source>
        <dbReference type="PIRSR" id="PIRSR002279-1"/>
    </source>
</evidence>
<organism evidence="38 39">
    <name type="scientific">Lates calcarifer</name>
    <name type="common">Barramundi</name>
    <name type="synonym">Holocentrus calcarifer</name>
    <dbReference type="NCBI Taxonomy" id="8187"/>
    <lineage>
        <taxon>Eukaryota</taxon>
        <taxon>Metazoa</taxon>
        <taxon>Chordata</taxon>
        <taxon>Craniata</taxon>
        <taxon>Vertebrata</taxon>
        <taxon>Euteleostomi</taxon>
        <taxon>Actinopterygii</taxon>
        <taxon>Neopterygii</taxon>
        <taxon>Teleostei</taxon>
        <taxon>Neoteleostei</taxon>
        <taxon>Acanthomorphata</taxon>
        <taxon>Carangaria</taxon>
        <taxon>Carangaria incertae sedis</taxon>
        <taxon>Centropomidae</taxon>
        <taxon>Lates</taxon>
    </lineage>
</organism>
<dbReference type="InterPro" id="IPR013032">
    <property type="entry name" value="EGF-like_CS"/>
</dbReference>
<dbReference type="GO" id="GO:0045597">
    <property type="term" value="P:positive regulation of cell differentiation"/>
    <property type="evidence" value="ECO:0007669"/>
    <property type="project" value="UniProtKB-ARBA"/>
</dbReference>
<dbReference type="FunFam" id="2.10.25.10:FF:000321">
    <property type="entry name" value="Protein delta homolog 1"/>
    <property type="match status" value="1"/>
</dbReference>
<feature type="domain" description="LNR" evidence="37">
    <location>
        <begin position="1318"/>
        <end position="1355"/>
    </location>
</feature>